<dbReference type="Proteomes" id="UP000041254">
    <property type="component" value="Unassembled WGS sequence"/>
</dbReference>
<accession>A0A0G4G997</accession>
<protein>
    <submittedName>
        <fullName evidence="2">Uncharacterized protein</fullName>
    </submittedName>
</protein>
<evidence type="ECO:0000313" key="2">
    <source>
        <dbReference type="EMBL" id="CEM25450.1"/>
    </source>
</evidence>
<feature type="signal peptide" evidence="1">
    <location>
        <begin position="1"/>
        <end position="21"/>
    </location>
</feature>
<organism evidence="2 3">
    <name type="scientific">Vitrella brassicaformis (strain CCMP3155)</name>
    <dbReference type="NCBI Taxonomy" id="1169540"/>
    <lineage>
        <taxon>Eukaryota</taxon>
        <taxon>Sar</taxon>
        <taxon>Alveolata</taxon>
        <taxon>Colpodellida</taxon>
        <taxon>Vitrellaceae</taxon>
        <taxon>Vitrella</taxon>
    </lineage>
</organism>
<reference evidence="2 3" key="1">
    <citation type="submission" date="2014-11" db="EMBL/GenBank/DDBJ databases">
        <authorList>
            <person name="Zhu J."/>
            <person name="Qi W."/>
            <person name="Song R."/>
        </authorList>
    </citation>
    <scope>NUCLEOTIDE SEQUENCE [LARGE SCALE GENOMIC DNA]</scope>
</reference>
<dbReference type="VEuPathDB" id="CryptoDB:Vbra_1407"/>
<name>A0A0G4G997_VITBC</name>
<feature type="chain" id="PRO_5005189686" evidence="1">
    <location>
        <begin position="22"/>
        <end position="199"/>
    </location>
</feature>
<evidence type="ECO:0000313" key="3">
    <source>
        <dbReference type="Proteomes" id="UP000041254"/>
    </source>
</evidence>
<evidence type="ECO:0000256" key="1">
    <source>
        <dbReference type="SAM" id="SignalP"/>
    </source>
</evidence>
<proteinExistence type="predicted"/>
<dbReference type="EMBL" id="CDMY01000602">
    <property type="protein sequence ID" value="CEM25450.1"/>
    <property type="molecule type" value="Genomic_DNA"/>
</dbReference>
<sequence>MCAGAILVLELSFLHTAVVDAGGSTFVPPFCSGVRRAEAARRGIESVSRAPHVQLYSTGDAPTPANGETQSTEDTPIVADDRVEYLDSFLHSPLPPSAEEVKIQAAYRRYFDELDRADAACLNEVKRERRKWPWNPNSMVVLHLQLKRKRHRLQRLKEKAIPSKSKKVVALDCESMLSGSKNQALYRITLISLSTPTST</sequence>
<gene>
    <name evidence="2" type="ORF">Vbra_1407</name>
</gene>
<keyword evidence="3" id="KW-1185">Reference proteome</keyword>
<dbReference type="InParanoid" id="A0A0G4G997"/>
<keyword evidence="1" id="KW-0732">Signal</keyword>
<dbReference type="AlphaFoldDB" id="A0A0G4G997"/>